<dbReference type="EMBL" id="GBRH01233897">
    <property type="protein sequence ID" value="JAD63998.1"/>
    <property type="molecule type" value="Transcribed_RNA"/>
</dbReference>
<sequence>MVSEAQRQAQLALAAQPTVSPFRSAIPTH</sequence>
<proteinExistence type="predicted"/>
<organism evidence="1">
    <name type="scientific">Arundo donax</name>
    <name type="common">Giant reed</name>
    <name type="synonym">Donax arundinaceus</name>
    <dbReference type="NCBI Taxonomy" id="35708"/>
    <lineage>
        <taxon>Eukaryota</taxon>
        <taxon>Viridiplantae</taxon>
        <taxon>Streptophyta</taxon>
        <taxon>Embryophyta</taxon>
        <taxon>Tracheophyta</taxon>
        <taxon>Spermatophyta</taxon>
        <taxon>Magnoliopsida</taxon>
        <taxon>Liliopsida</taxon>
        <taxon>Poales</taxon>
        <taxon>Poaceae</taxon>
        <taxon>PACMAD clade</taxon>
        <taxon>Arundinoideae</taxon>
        <taxon>Arundineae</taxon>
        <taxon>Arundo</taxon>
    </lineage>
</organism>
<reference evidence="1" key="2">
    <citation type="journal article" date="2015" name="Data Brief">
        <title>Shoot transcriptome of the giant reed, Arundo donax.</title>
        <authorList>
            <person name="Barrero R.A."/>
            <person name="Guerrero F.D."/>
            <person name="Moolhuijzen P."/>
            <person name="Goolsby J.A."/>
            <person name="Tidwell J."/>
            <person name="Bellgard S.E."/>
            <person name="Bellgard M.I."/>
        </authorList>
    </citation>
    <scope>NUCLEOTIDE SEQUENCE</scope>
    <source>
        <tissue evidence="1">Shoot tissue taken approximately 20 cm above the soil surface</tissue>
    </source>
</reference>
<name>A0A0A9BP92_ARUDO</name>
<protein>
    <submittedName>
        <fullName evidence="1">Uncharacterized protein</fullName>
    </submittedName>
</protein>
<accession>A0A0A9BP92</accession>
<reference evidence="1" key="1">
    <citation type="submission" date="2014-09" db="EMBL/GenBank/DDBJ databases">
        <authorList>
            <person name="Magalhaes I.L.F."/>
            <person name="Oliveira U."/>
            <person name="Santos F.R."/>
            <person name="Vidigal T.H.D.A."/>
            <person name="Brescovit A.D."/>
            <person name="Santos A.J."/>
        </authorList>
    </citation>
    <scope>NUCLEOTIDE SEQUENCE</scope>
    <source>
        <tissue evidence="1">Shoot tissue taken approximately 20 cm above the soil surface</tissue>
    </source>
</reference>
<dbReference type="AlphaFoldDB" id="A0A0A9BP92"/>
<evidence type="ECO:0000313" key="1">
    <source>
        <dbReference type="EMBL" id="JAD63998.1"/>
    </source>
</evidence>